<dbReference type="Proteomes" id="UP000433577">
    <property type="component" value="Chromosome 2"/>
</dbReference>
<dbReference type="RefSeq" id="WP_158953736.1">
    <property type="nucleotide sequence ID" value="NZ_CP046914.1"/>
</dbReference>
<keyword evidence="2" id="KW-1185">Reference proteome</keyword>
<dbReference type="EMBL" id="CP046914">
    <property type="protein sequence ID" value="QGZ64373.1"/>
    <property type="molecule type" value="Genomic_DNA"/>
</dbReference>
<reference evidence="1 2" key="1">
    <citation type="submission" date="2019-12" db="EMBL/GenBank/DDBJ databases">
        <title>Paraburkholderia acidiphila 7Q-K02 sp. nov and Paraburkholderia acidisoli DHF22 sp. nov., two strains isolated from forest soil.</title>
        <authorList>
            <person name="Gao Z."/>
            <person name="Qiu L."/>
        </authorList>
    </citation>
    <scope>NUCLEOTIDE SEQUENCE [LARGE SCALE GENOMIC DNA]</scope>
    <source>
        <strain evidence="1 2">DHF22</strain>
    </source>
</reference>
<evidence type="ECO:0000313" key="2">
    <source>
        <dbReference type="Proteomes" id="UP000433577"/>
    </source>
</evidence>
<organism evidence="1 2">
    <name type="scientific">Paraburkholderia acidisoli</name>
    <dbReference type="NCBI Taxonomy" id="2571748"/>
    <lineage>
        <taxon>Bacteria</taxon>
        <taxon>Pseudomonadati</taxon>
        <taxon>Pseudomonadota</taxon>
        <taxon>Betaproteobacteria</taxon>
        <taxon>Burkholderiales</taxon>
        <taxon>Burkholderiaceae</taxon>
        <taxon>Paraburkholderia</taxon>
    </lineage>
</organism>
<accession>A0A7Z2JHR9</accession>
<evidence type="ECO:0000313" key="1">
    <source>
        <dbReference type="EMBL" id="QGZ64373.1"/>
    </source>
</evidence>
<name>A0A7Z2JHR9_9BURK</name>
<protein>
    <submittedName>
        <fullName evidence="1">Uncharacterized protein</fullName>
    </submittedName>
</protein>
<gene>
    <name evidence="1" type="ORF">FAZ98_21880</name>
</gene>
<dbReference type="AlphaFoldDB" id="A0A7Z2JHR9"/>
<dbReference type="KEGG" id="pacs:FAZ98_21880"/>
<dbReference type="OrthoDB" id="9104777at2"/>
<sequence>MAAESVFSMSTRGYVQGDNALTTLYVNNGSYKLLMRGDSADARMPGAALLEGDLSSAEQSKLGEVYLESKKYGTFVPAPLIDSFVTSFYKSGIPVVRLDAAVSMLPKDGALQVTVVFKNSGREEVCLKNPATWEGTYNPIAENSWIVVSAQRMDSPQKESVRTDFFGGTAMTNAHRYPGESLCVPSMQERETTFRLFPRQRVLKGKYLIGASIVVSEVFSPADFAGPLEMSTSNQMIEFPRDYPSTPAEIRAFAAYLKAHPQE</sequence>
<proteinExistence type="predicted"/>